<evidence type="ECO:0000313" key="6">
    <source>
        <dbReference type="Proteomes" id="UP001177003"/>
    </source>
</evidence>
<gene>
    <name evidence="5" type="ORF">LSALG_LOCUS7461</name>
</gene>
<accession>A0AA35YCG3</accession>
<dbReference type="GO" id="GO:0005975">
    <property type="term" value="P:carbohydrate metabolic process"/>
    <property type="evidence" value="ECO:0007669"/>
    <property type="project" value="InterPro"/>
</dbReference>
<evidence type="ECO:0000256" key="4">
    <source>
        <dbReference type="RuleBase" id="RU003690"/>
    </source>
</evidence>
<evidence type="ECO:0000256" key="3">
    <source>
        <dbReference type="ARBA" id="ARBA00023295"/>
    </source>
</evidence>
<dbReference type="PANTHER" id="PTHR10353:SF137">
    <property type="entry name" value="MYROSINASE 3-RELATED"/>
    <property type="match status" value="1"/>
</dbReference>
<evidence type="ECO:0000256" key="1">
    <source>
        <dbReference type="ARBA" id="ARBA00010838"/>
    </source>
</evidence>
<dbReference type="Pfam" id="PF00232">
    <property type="entry name" value="Glyco_hydro_1"/>
    <property type="match status" value="1"/>
</dbReference>
<keyword evidence="6" id="KW-1185">Reference proteome</keyword>
<evidence type="ECO:0000256" key="2">
    <source>
        <dbReference type="ARBA" id="ARBA00022801"/>
    </source>
</evidence>
<reference evidence="5" key="1">
    <citation type="submission" date="2023-04" db="EMBL/GenBank/DDBJ databases">
        <authorList>
            <person name="Vijverberg K."/>
            <person name="Xiong W."/>
            <person name="Schranz E."/>
        </authorList>
    </citation>
    <scope>NUCLEOTIDE SEQUENCE</scope>
</reference>
<dbReference type="SUPFAM" id="SSF51445">
    <property type="entry name" value="(Trans)glycosidases"/>
    <property type="match status" value="1"/>
</dbReference>
<dbReference type="Proteomes" id="UP001177003">
    <property type="component" value="Chromosome 1"/>
</dbReference>
<dbReference type="InterPro" id="IPR001360">
    <property type="entry name" value="Glyco_hydro_1"/>
</dbReference>
<proteinExistence type="inferred from homology"/>
<organism evidence="5 6">
    <name type="scientific">Lactuca saligna</name>
    <name type="common">Willowleaf lettuce</name>
    <dbReference type="NCBI Taxonomy" id="75948"/>
    <lineage>
        <taxon>Eukaryota</taxon>
        <taxon>Viridiplantae</taxon>
        <taxon>Streptophyta</taxon>
        <taxon>Embryophyta</taxon>
        <taxon>Tracheophyta</taxon>
        <taxon>Spermatophyta</taxon>
        <taxon>Magnoliopsida</taxon>
        <taxon>eudicotyledons</taxon>
        <taxon>Gunneridae</taxon>
        <taxon>Pentapetalae</taxon>
        <taxon>asterids</taxon>
        <taxon>campanulids</taxon>
        <taxon>Asterales</taxon>
        <taxon>Asteraceae</taxon>
        <taxon>Cichorioideae</taxon>
        <taxon>Cichorieae</taxon>
        <taxon>Lactucinae</taxon>
        <taxon>Lactuca</taxon>
    </lineage>
</organism>
<keyword evidence="3" id="KW-0326">Glycosidase</keyword>
<dbReference type="PANTHER" id="PTHR10353">
    <property type="entry name" value="GLYCOSYL HYDROLASE"/>
    <property type="match status" value="1"/>
</dbReference>
<dbReference type="EMBL" id="OX465077">
    <property type="protein sequence ID" value="CAI9266943.1"/>
    <property type="molecule type" value="Genomic_DNA"/>
</dbReference>
<sequence>MEFGDRVKNWITINEPQSYASNGYAKGTYAPGRGKKNGAGNPGTEPYIVGHNLLLSHAAIVDLYRQSFQESQGGKIGITLNTYFFEPLNHEKQEDKDAAIRALDFMLGWFMEPCFSGKYPDIMIKNVTGGRLPEFTQEQAKLLKGSYDFIGFNYYSSYYATILQPSQEPSYLTDSLVDKRPGHRTSRGKKDATPLYSIYQSLGIFNGDRFLIQWIGETDFDSRSTVATLGDGKSGRPSKAVVVDKGMVVVGGRMEAFDGEKRMSVMNTIH</sequence>
<keyword evidence="2" id="KW-0378">Hydrolase</keyword>
<evidence type="ECO:0000313" key="5">
    <source>
        <dbReference type="EMBL" id="CAI9266943.1"/>
    </source>
</evidence>
<protein>
    <recommendedName>
        <fullName evidence="7">Thioglucosidase</fullName>
    </recommendedName>
</protein>
<dbReference type="AlphaFoldDB" id="A0AA35YCG3"/>
<name>A0AA35YCG3_LACSI</name>
<evidence type="ECO:0008006" key="7">
    <source>
        <dbReference type="Google" id="ProtNLM"/>
    </source>
</evidence>
<dbReference type="GO" id="GO:0008422">
    <property type="term" value="F:beta-glucosidase activity"/>
    <property type="evidence" value="ECO:0007669"/>
    <property type="project" value="TreeGrafter"/>
</dbReference>
<dbReference type="Gene3D" id="3.20.20.80">
    <property type="entry name" value="Glycosidases"/>
    <property type="match status" value="1"/>
</dbReference>
<dbReference type="InterPro" id="IPR017853">
    <property type="entry name" value="GH"/>
</dbReference>
<comment type="similarity">
    <text evidence="1 4">Belongs to the glycosyl hydrolase 1 family.</text>
</comment>